<dbReference type="Proteomes" id="UP000694892">
    <property type="component" value="Chromosome 7S"/>
</dbReference>
<reference evidence="3" key="1">
    <citation type="journal article" date="2016" name="Nature">
        <title>Genome evolution in the allotetraploid frog Xenopus laevis.</title>
        <authorList>
            <person name="Session A.M."/>
            <person name="Uno Y."/>
            <person name="Kwon T."/>
            <person name="Chapman J.A."/>
            <person name="Toyoda A."/>
            <person name="Takahashi S."/>
            <person name="Fukui A."/>
            <person name="Hikosaka A."/>
            <person name="Suzuki A."/>
            <person name="Kondo M."/>
            <person name="van Heeringen S.J."/>
            <person name="Quigley I."/>
            <person name="Heinz S."/>
            <person name="Ogino H."/>
            <person name="Ochi H."/>
            <person name="Hellsten U."/>
            <person name="Lyons J.B."/>
            <person name="Simakov O."/>
            <person name="Putnam N."/>
            <person name="Stites J."/>
            <person name="Kuroki Y."/>
            <person name="Tanaka T."/>
            <person name="Michiue T."/>
            <person name="Watanabe M."/>
            <person name="Bogdanovic O."/>
            <person name="Lister R."/>
            <person name="Georgiou G."/>
            <person name="Paranjpe S.S."/>
            <person name="van Kruijsbergen I."/>
            <person name="Shu S."/>
            <person name="Carlson J."/>
            <person name="Kinoshita T."/>
            <person name="Ohta Y."/>
            <person name="Mawaribuchi S."/>
            <person name="Jenkins J."/>
            <person name="Grimwood J."/>
            <person name="Schmutz J."/>
            <person name="Mitros T."/>
            <person name="Mozaffari S.V."/>
            <person name="Suzuki Y."/>
            <person name="Haramoto Y."/>
            <person name="Yamamoto T.S."/>
            <person name="Takagi C."/>
            <person name="Heald R."/>
            <person name="Miller K."/>
            <person name="Haudenschild C."/>
            <person name="Kitzman J."/>
            <person name="Nakayama T."/>
            <person name="Izutsu Y."/>
            <person name="Robert J."/>
            <person name="Fortriede J."/>
            <person name="Burns K."/>
            <person name="Lotay V."/>
            <person name="Karimi K."/>
            <person name="Yasuoka Y."/>
            <person name="Dichmann D.S."/>
            <person name="Flajnik M.F."/>
            <person name="Houston D.W."/>
            <person name="Shendure J."/>
            <person name="DuPasquier L."/>
            <person name="Vize P.D."/>
            <person name="Zorn A.M."/>
            <person name="Ito M."/>
            <person name="Marcotte E.M."/>
            <person name="Wallingford J.B."/>
            <person name="Ito Y."/>
            <person name="Asashima M."/>
            <person name="Ueno N."/>
            <person name="Matsuda Y."/>
            <person name="Veenstra G.J."/>
            <person name="Fujiyama A."/>
            <person name="Harland R.M."/>
            <person name="Taira M."/>
            <person name="Rokhsar D.S."/>
        </authorList>
    </citation>
    <scope>NUCLEOTIDE SEQUENCE [LARGE SCALE GENOMIC DNA]</scope>
    <source>
        <strain evidence="3">J</strain>
    </source>
</reference>
<proteinExistence type="predicted"/>
<dbReference type="EMBL" id="CM004479">
    <property type="protein sequence ID" value="OCT69890.1"/>
    <property type="molecule type" value="Genomic_DNA"/>
</dbReference>
<evidence type="ECO:0000313" key="3">
    <source>
        <dbReference type="Proteomes" id="UP000694892"/>
    </source>
</evidence>
<gene>
    <name evidence="2" type="ORF">XELAEV_18036815mg</name>
</gene>
<evidence type="ECO:0000313" key="2">
    <source>
        <dbReference type="EMBL" id="OCT69890.1"/>
    </source>
</evidence>
<accession>A0A974H9T8</accession>
<feature type="region of interest" description="Disordered" evidence="1">
    <location>
        <begin position="202"/>
        <end position="271"/>
    </location>
</feature>
<feature type="compositionally biased region" description="Basic and acidic residues" evidence="1">
    <location>
        <begin position="28"/>
        <end position="52"/>
    </location>
</feature>
<name>A0A974H9T8_XENLA</name>
<evidence type="ECO:0000256" key="1">
    <source>
        <dbReference type="SAM" id="MobiDB-lite"/>
    </source>
</evidence>
<organism evidence="2 3">
    <name type="scientific">Xenopus laevis</name>
    <name type="common">African clawed frog</name>
    <dbReference type="NCBI Taxonomy" id="8355"/>
    <lineage>
        <taxon>Eukaryota</taxon>
        <taxon>Metazoa</taxon>
        <taxon>Chordata</taxon>
        <taxon>Craniata</taxon>
        <taxon>Vertebrata</taxon>
        <taxon>Euteleostomi</taxon>
        <taxon>Amphibia</taxon>
        <taxon>Batrachia</taxon>
        <taxon>Anura</taxon>
        <taxon>Pipoidea</taxon>
        <taxon>Pipidae</taxon>
        <taxon>Xenopodinae</taxon>
        <taxon>Xenopus</taxon>
        <taxon>Xenopus</taxon>
    </lineage>
</organism>
<dbReference type="Gene3D" id="4.10.75.10">
    <property type="entry name" value="Elafin-like"/>
    <property type="match status" value="1"/>
</dbReference>
<sequence>MSAEVSDKAEDGKRGMCLGEFLEKHPELKEKVEEHFQKKSKKWKDEKGGEGHSKHHSHHSKSTNCTADEDCTNNTICCKTHCGAMKCKKPIFWDSDKAEDGKRGMCLGEFLEKHPDLKEKLEERFQKRSKKWKDHSHRFFNLPSCTLDEDCTKNTICCKTLRGSMKCLNPIFSEKDIKWLHKDHKEKSRNKREAEAEKDIKCLHDDDKEKSRDKREAHVKGHRKGAKHKPREGHGKRFQYEKLHHKGPIKGEAQVDETYIKQGSNRKRKGV</sequence>
<feature type="region of interest" description="Disordered" evidence="1">
    <location>
        <begin position="28"/>
        <end position="65"/>
    </location>
</feature>
<protein>
    <submittedName>
        <fullName evidence="2">Uncharacterized protein</fullName>
    </submittedName>
</protein>
<feature type="compositionally biased region" description="Basic and acidic residues" evidence="1">
    <location>
        <begin position="202"/>
        <end position="219"/>
    </location>
</feature>
<dbReference type="InterPro" id="IPR036645">
    <property type="entry name" value="Elafin-like_sf"/>
</dbReference>
<feature type="compositionally biased region" description="Basic residues" evidence="1">
    <location>
        <begin position="220"/>
        <end position="231"/>
    </location>
</feature>
<feature type="compositionally biased region" description="Basic and acidic residues" evidence="1">
    <location>
        <begin position="232"/>
        <end position="242"/>
    </location>
</feature>
<dbReference type="AlphaFoldDB" id="A0A974H9T8"/>